<dbReference type="GO" id="GO:0051920">
    <property type="term" value="F:peroxiredoxin activity"/>
    <property type="evidence" value="ECO:0007669"/>
    <property type="project" value="InterPro"/>
</dbReference>
<feature type="chain" id="PRO_5030591696" evidence="1">
    <location>
        <begin position="23"/>
        <end position="582"/>
    </location>
</feature>
<dbReference type="InterPro" id="IPR029058">
    <property type="entry name" value="AB_hydrolase_fold"/>
</dbReference>
<dbReference type="InterPro" id="IPR052512">
    <property type="entry name" value="4CMD/NDH-1_regulator"/>
</dbReference>
<dbReference type="Proteomes" id="UP000450676">
    <property type="component" value="Unassembled WGS sequence"/>
</dbReference>
<dbReference type="InterPro" id="IPR029032">
    <property type="entry name" value="AhpD-like"/>
</dbReference>
<feature type="signal peptide" evidence="1">
    <location>
        <begin position="1"/>
        <end position="22"/>
    </location>
</feature>
<keyword evidence="3" id="KW-0378">Hydrolase</keyword>
<evidence type="ECO:0000259" key="2">
    <source>
        <dbReference type="Pfam" id="PF02627"/>
    </source>
</evidence>
<name>A0A7X4H9B3_9BURK</name>
<dbReference type="Pfam" id="PF02627">
    <property type="entry name" value="CMD"/>
    <property type="match status" value="2"/>
</dbReference>
<protein>
    <submittedName>
        <fullName evidence="3">Alpha/beta fold hydrolase</fullName>
    </submittedName>
</protein>
<gene>
    <name evidence="3" type="ORF">GTP77_03045</name>
</gene>
<dbReference type="InterPro" id="IPR003779">
    <property type="entry name" value="CMD-like"/>
</dbReference>
<accession>A0A7X4H9B3</accession>
<keyword evidence="1" id="KW-0732">Signal</keyword>
<comment type="caution">
    <text evidence="3">The sequence shown here is derived from an EMBL/GenBank/DDBJ whole genome shotgun (WGS) entry which is preliminary data.</text>
</comment>
<dbReference type="PANTHER" id="PTHR33570:SF9">
    <property type="entry name" value="BLL4600 PROTEIN"/>
    <property type="match status" value="1"/>
</dbReference>
<reference evidence="3 4" key="1">
    <citation type="submission" date="2019-12" db="EMBL/GenBank/DDBJ databases">
        <title>Novel species isolated from a subtropical stream in China.</title>
        <authorList>
            <person name="Lu H."/>
        </authorList>
    </citation>
    <scope>NUCLEOTIDE SEQUENCE [LARGE SCALE GENOMIC DNA]</scope>
    <source>
        <strain evidence="3 4">FT127W</strain>
    </source>
</reference>
<dbReference type="GO" id="GO:0016787">
    <property type="term" value="F:hydrolase activity"/>
    <property type="evidence" value="ECO:0007669"/>
    <property type="project" value="UniProtKB-KW"/>
</dbReference>
<dbReference type="PANTHER" id="PTHR33570">
    <property type="entry name" value="4-CARBOXYMUCONOLACTONE DECARBOXYLASE FAMILY PROTEIN"/>
    <property type="match status" value="1"/>
</dbReference>
<dbReference type="Gene3D" id="1.20.1290.10">
    <property type="entry name" value="AhpD-like"/>
    <property type="match status" value="1"/>
</dbReference>
<dbReference type="SUPFAM" id="SSF69118">
    <property type="entry name" value="AhpD-like"/>
    <property type="match status" value="1"/>
</dbReference>
<dbReference type="CDD" id="cd12810">
    <property type="entry name" value="Esterase_713_like-3"/>
    <property type="match status" value="1"/>
</dbReference>
<organism evidence="3 4">
    <name type="scientific">Pseudoduganella aquatica</name>
    <dbReference type="NCBI Taxonomy" id="2660641"/>
    <lineage>
        <taxon>Bacteria</taxon>
        <taxon>Pseudomonadati</taxon>
        <taxon>Pseudomonadota</taxon>
        <taxon>Betaproteobacteria</taxon>
        <taxon>Burkholderiales</taxon>
        <taxon>Oxalobacteraceae</taxon>
        <taxon>Telluria group</taxon>
        <taxon>Pseudoduganella</taxon>
    </lineage>
</organism>
<evidence type="ECO:0000256" key="1">
    <source>
        <dbReference type="SAM" id="SignalP"/>
    </source>
</evidence>
<evidence type="ECO:0000313" key="4">
    <source>
        <dbReference type="Proteomes" id="UP000450676"/>
    </source>
</evidence>
<sequence length="582" mass="62405">MDMKKLAGAMLALAFGVNVACAADAAPRTASVSPALEKYSRDALDKLWRQPDLAPRERSIATLAILIARNQSAELPRYLNRALDSGVQAGEISEIITHLAFYSGWGDAMAAVAPTSKVFAARGIGAKQLPAASPKLLAIDAAAEAKRAARVEKSAGPIAPGLVRDTTELLFNDLWLRPGLAPRDRSLVTISALMATGQAGQLPSHLNIGMDNGLTQAQISALINHIAFYAGWPKAFSAVPIVADVFASRARPAAAAETRQTEPLLVQSQGSFAAGGTVVTGPAGETLHGDHAYVFYQIPPNARKLPLVMWHGAGQFSKTWGTTADGREGYQNIFLRRGYGVYVLDQPRRGAAGRSTVSATVPATPDEQVWFNMFRIGAWPGYFDGVQFPREPEALNQYFRAMTPNTGPFDMGVVSDAVSAALDKTGPAILVTHSQSGGPGWRTAIKNANVRAIVAYEPGSGFIFPEGEVPPAMPSAAGPLEASGVPLADFKRLTRIPIVIYFGDNIPEQPHANPGQDNWRVRLAMARLWRDAVNRHGGDATLVHLPELGIRGNTHFPFSDLNNVQIADLMSRFLEQKKLDGR</sequence>
<dbReference type="AlphaFoldDB" id="A0A7X4H9B3"/>
<feature type="domain" description="Carboxymuconolactone decarboxylase-like" evidence="2">
    <location>
        <begin position="160"/>
        <end position="243"/>
    </location>
</feature>
<proteinExistence type="predicted"/>
<dbReference type="EMBL" id="WWCU01000002">
    <property type="protein sequence ID" value="MYN06307.1"/>
    <property type="molecule type" value="Genomic_DNA"/>
</dbReference>
<feature type="domain" description="Carboxymuconolactone decarboxylase-like" evidence="2">
    <location>
        <begin position="42"/>
        <end position="115"/>
    </location>
</feature>
<evidence type="ECO:0000313" key="3">
    <source>
        <dbReference type="EMBL" id="MYN06307.1"/>
    </source>
</evidence>
<dbReference type="Gene3D" id="3.40.50.1820">
    <property type="entry name" value="alpha/beta hydrolase"/>
    <property type="match status" value="1"/>
</dbReference>
<dbReference type="SUPFAM" id="SSF53474">
    <property type="entry name" value="alpha/beta-Hydrolases"/>
    <property type="match status" value="1"/>
</dbReference>
<keyword evidence="4" id="KW-1185">Reference proteome</keyword>